<dbReference type="Proteomes" id="UP000002695">
    <property type="component" value="Chromosome"/>
</dbReference>
<reference evidence="1 2" key="1">
    <citation type="journal article" date="2010" name="J. Bacteriol.">
        <title>Short-term signatures of evolutionary change in the Salmonella enterica serovar typhimurium 14028 genome.</title>
        <authorList>
            <person name="Jarvik T."/>
            <person name="Smillie C."/>
            <person name="Groisman E.A."/>
            <person name="Ochman H."/>
        </authorList>
    </citation>
    <scope>NUCLEOTIDE SEQUENCE [LARGE SCALE GENOMIC DNA]</scope>
    <source>
        <strain evidence="2">14028s / SGSC 2262</strain>
    </source>
</reference>
<proteinExistence type="predicted"/>
<evidence type="ECO:0000313" key="1">
    <source>
        <dbReference type="EMBL" id="ACY86680.1"/>
    </source>
</evidence>
<dbReference type="HOGENOM" id="CLU_3221751_0_0_6"/>
<dbReference type="AlphaFoldDB" id="A0A0F6AWQ9"/>
<sequence length="44" mass="4985">MCGACYTSAYERLSRQRQKVAVNSTISCLLVTKQYKGKDSLRLN</sequence>
<dbReference type="EMBL" id="CP001363">
    <property type="protein sequence ID" value="ACY86680.1"/>
    <property type="molecule type" value="Genomic_DNA"/>
</dbReference>
<gene>
    <name evidence="1" type="ordered locus">STM14_0143</name>
</gene>
<protein>
    <submittedName>
        <fullName evidence="1">Uncharacterized protein</fullName>
    </submittedName>
</protein>
<name>A0A0F6AWQ9_SALT1</name>
<keyword evidence="2" id="KW-1185">Reference proteome</keyword>
<organism evidence="1 2">
    <name type="scientific">Salmonella typhimurium (strain 14028s / SGSC 2262)</name>
    <dbReference type="NCBI Taxonomy" id="588858"/>
    <lineage>
        <taxon>Bacteria</taxon>
        <taxon>Pseudomonadati</taxon>
        <taxon>Pseudomonadota</taxon>
        <taxon>Gammaproteobacteria</taxon>
        <taxon>Enterobacterales</taxon>
        <taxon>Enterobacteriaceae</taxon>
        <taxon>Salmonella</taxon>
    </lineage>
</organism>
<dbReference type="KEGG" id="seo:STM14_0143"/>
<evidence type="ECO:0000313" key="2">
    <source>
        <dbReference type="Proteomes" id="UP000002695"/>
    </source>
</evidence>
<accession>A0A0F6AWQ9</accession>